<evidence type="ECO:0000313" key="3">
    <source>
        <dbReference type="EMBL" id="MBB2180755.1"/>
    </source>
</evidence>
<sequence length="432" mass="45594">MIPQHSRLRSGVATYRIAAQVSGVLASGLLFLSGCSSLPSSGPTESQFLSAQKDPKKNKLGFGLVQISSDLLTILANDSPVLLSSLDKVTDRPTSNDMIGPGDTIQVSIYEIGNGLFGGGGGNASGTSMAAAMAGGSTTTQNTGSILSSGGTAQDPQGAKAMLSNLPPLKVSAEGTVTVPYAGTLHVAGQTVDQAAATVRQALARKSQAPQVVVHVVESVTNSAIVYGNVTRPGRVFLTPTRERLMDVIALAQGSPHPPEDSIIQLTRGDHVARVAMSVPENDPSQNIAIHPGDRIEVIYKPRTFTVFGATGKVSEVPFAVPELSLSEALARTGGPLDQQSDPNGIFLLRYEDNDVVRRLGLPVAEGKPVTPIVYQIDMMNPGNYFLGQHFAMRDKDMLYYSNAKANNFYKLFTLISTIVQPGITAGYMVAR</sequence>
<dbReference type="EMBL" id="JABEQL010000030">
    <property type="protein sequence ID" value="MBB2180755.1"/>
    <property type="molecule type" value="Genomic_DNA"/>
</dbReference>
<accession>A0A7W4JGD3</accession>
<reference evidence="3 4" key="1">
    <citation type="submission" date="2020-04" db="EMBL/GenBank/DDBJ databases">
        <title>Description of novel Gluconacetobacter.</title>
        <authorList>
            <person name="Sombolestani A."/>
        </authorList>
    </citation>
    <scope>NUCLEOTIDE SEQUENCE [LARGE SCALE GENOMIC DNA]</scope>
    <source>
        <strain evidence="3 4">LMG 27725</strain>
    </source>
</reference>
<dbReference type="InterPro" id="IPR003715">
    <property type="entry name" value="Poly_export_N"/>
</dbReference>
<dbReference type="PANTHER" id="PTHR33619:SF3">
    <property type="entry name" value="POLYSACCHARIDE EXPORT PROTEIN GFCE-RELATED"/>
    <property type="match status" value="1"/>
</dbReference>
<proteinExistence type="predicted"/>
<dbReference type="PROSITE" id="PS51257">
    <property type="entry name" value="PROKAR_LIPOPROTEIN"/>
    <property type="match status" value="1"/>
</dbReference>
<keyword evidence="1" id="KW-0732">Signal</keyword>
<dbReference type="Gene3D" id="3.10.560.10">
    <property type="entry name" value="Outer membrane lipoprotein wza domain like"/>
    <property type="match status" value="2"/>
</dbReference>
<keyword evidence="4" id="KW-1185">Reference proteome</keyword>
<feature type="domain" description="Polysaccharide export protein N-terminal" evidence="2">
    <location>
        <begin position="93"/>
        <end position="216"/>
    </location>
</feature>
<dbReference type="InterPro" id="IPR049712">
    <property type="entry name" value="Poly_export"/>
</dbReference>
<dbReference type="Pfam" id="PF02563">
    <property type="entry name" value="Poly_export"/>
    <property type="match status" value="1"/>
</dbReference>
<comment type="caution">
    <text evidence="3">The sequence shown here is derived from an EMBL/GenBank/DDBJ whole genome shotgun (WGS) entry which is preliminary data.</text>
</comment>
<dbReference type="AlphaFoldDB" id="A0A7W4JGD3"/>
<organism evidence="3 4">
    <name type="scientific">Gluconacetobacter tumulicola</name>
    <dbReference type="NCBI Taxonomy" id="1017177"/>
    <lineage>
        <taxon>Bacteria</taxon>
        <taxon>Pseudomonadati</taxon>
        <taxon>Pseudomonadota</taxon>
        <taxon>Alphaproteobacteria</taxon>
        <taxon>Acetobacterales</taxon>
        <taxon>Acetobacteraceae</taxon>
        <taxon>Gluconacetobacter</taxon>
    </lineage>
</organism>
<dbReference type="Gene3D" id="3.30.1950.10">
    <property type="entry name" value="wza like domain"/>
    <property type="match status" value="1"/>
</dbReference>
<dbReference type="PANTHER" id="PTHR33619">
    <property type="entry name" value="POLYSACCHARIDE EXPORT PROTEIN GFCE-RELATED"/>
    <property type="match status" value="1"/>
</dbReference>
<dbReference type="Proteomes" id="UP000525623">
    <property type="component" value="Unassembled WGS sequence"/>
</dbReference>
<evidence type="ECO:0000259" key="2">
    <source>
        <dbReference type="Pfam" id="PF02563"/>
    </source>
</evidence>
<evidence type="ECO:0000313" key="4">
    <source>
        <dbReference type="Proteomes" id="UP000525623"/>
    </source>
</evidence>
<name>A0A7W4JGD3_9PROT</name>
<dbReference type="GO" id="GO:0015159">
    <property type="term" value="F:polysaccharide transmembrane transporter activity"/>
    <property type="evidence" value="ECO:0007669"/>
    <property type="project" value="InterPro"/>
</dbReference>
<gene>
    <name evidence="3" type="ORF">HLH29_16580</name>
</gene>
<evidence type="ECO:0000256" key="1">
    <source>
        <dbReference type="ARBA" id="ARBA00022729"/>
    </source>
</evidence>
<protein>
    <submittedName>
        <fullName evidence="3">Polysaccharide export protein</fullName>
    </submittedName>
</protein>